<dbReference type="PANTHER" id="PTHR43811">
    <property type="entry name" value="FKBP-TYPE PEPTIDYL-PROLYL CIS-TRANS ISOMERASE FKPA"/>
    <property type="match status" value="1"/>
</dbReference>
<feature type="signal peptide" evidence="7">
    <location>
        <begin position="1"/>
        <end position="20"/>
    </location>
</feature>
<dbReference type="GO" id="GO:0003755">
    <property type="term" value="F:peptidyl-prolyl cis-trans isomerase activity"/>
    <property type="evidence" value="ECO:0007669"/>
    <property type="project" value="UniProtKB-UniRule"/>
</dbReference>
<evidence type="ECO:0000259" key="8">
    <source>
        <dbReference type="PROSITE" id="PS50059"/>
    </source>
</evidence>
<evidence type="ECO:0000256" key="4">
    <source>
        <dbReference type="ARBA" id="ARBA00023235"/>
    </source>
</evidence>
<evidence type="ECO:0000256" key="5">
    <source>
        <dbReference type="PROSITE-ProRule" id="PRU00277"/>
    </source>
</evidence>
<dbReference type="SUPFAM" id="SSF54534">
    <property type="entry name" value="FKBP-like"/>
    <property type="match status" value="2"/>
</dbReference>
<comment type="caution">
    <text evidence="9">The sequence shown here is derived from an EMBL/GenBank/DDBJ whole genome shotgun (WGS) entry which is preliminary data.</text>
</comment>
<feature type="chain" id="PRO_5027004916" description="Peptidyl-prolyl cis-trans isomerase" evidence="7">
    <location>
        <begin position="21"/>
        <end position="272"/>
    </location>
</feature>
<feature type="domain" description="PPIase FKBP-type" evidence="8">
    <location>
        <begin position="184"/>
        <end position="272"/>
    </location>
</feature>
<dbReference type="EMBL" id="WWNE01000012">
    <property type="protein sequence ID" value="NBG66962.1"/>
    <property type="molecule type" value="Genomic_DNA"/>
</dbReference>
<dbReference type="PROSITE" id="PS51257">
    <property type="entry name" value="PROKAR_LIPOPROTEIN"/>
    <property type="match status" value="1"/>
</dbReference>
<gene>
    <name evidence="9" type="ORF">GQN54_12610</name>
</gene>
<comment type="catalytic activity">
    <reaction evidence="1 5 6">
        <text>[protein]-peptidylproline (omega=180) = [protein]-peptidylproline (omega=0)</text>
        <dbReference type="Rhea" id="RHEA:16237"/>
        <dbReference type="Rhea" id="RHEA-COMP:10747"/>
        <dbReference type="Rhea" id="RHEA-COMP:10748"/>
        <dbReference type="ChEBI" id="CHEBI:83833"/>
        <dbReference type="ChEBI" id="CHEBI:83834"/>
        <dbReference type="EC" id="5.2.1.8"/>
    </reaction>
</comment>
<accession>A0A6N9NM56</accession>
<feature type="domain" description="PPIase FKBP-type" evidence="8">
    <location>
        <begin position="60"/>
        <end position="147"/>
    </location>
</feature>
<keyword evidence="10" id="KW-1185">Reference proteome</keyword>
<dbReference type="InterPro" id="IPR046357">
    <property type="entry name" value="PPIase_dom_sf"/>
</dbReference>
<dbReference type="FunFam" id="3.10.50.40:FF:000006">
    <property type="entry name" value="Peptidyl-prolyl cis-trans isomerase"/>
    <property type="match status" value="2"/>
</dbReference>
<evidence type="ECO:0000256" key="3">
    <source>
        <dbReference type="ARBA" id="ARBA00023110"/>
    </source>
</evidence>
<keyword evidence="4 5" id="KW-0413">Isomerase</keyword>
<keyword evidence="3 5" id="KW-0697">Rotamase</keyword>
<dbReference type="PANTHER" id="PTHR43811:SF19">
    <property type="entry name" value="39 KDA FK506-BINDING NUCLEAR PROTEIN"/>
    <property type="match status" value="1"/>
</dbReference>
<evidence type="ECO:0000256" key="2">
    <source>
        <dbReference type="ARBA" id="ARBA00006577"/>
    </source>
</evidence>
<dbReference type="Gene3D" id="3.10.50.40">
    <property type="match status" value="2"/>
</dbReference>
<comment type="similarity">
    <text evidence="2 6">Belongs to the FKBP-type PPIase family.</text>
</comment>
<dbReference type="AlphaFoldDB" id="A0A6N9NM56"/>
<proteinExistence type="inferred from homology"/>
<dbReference type="Proteomes" id="UP000470771">
    <property type="component" value="Unassembled WGS sequence"/>
</dbReference>
<name>A0A6N9NM56_9FLAO</name>
<evidence type="ECO:0000256" key="6">
    <source>
        <dbReference type="RuleBase" id="RU003915"/>
    </source>
</evidence>
<dbReference type="InterPro" id="IPR001179">
    <property type="entry name" value="PPIase_FKBP_dom"/>
</dbReference>
<reference evidence="9 10" key="1">
    <citation type="submission" date="2019-12" db="EMBL/GenBank/DDBJ databases">
        <authorList>
            <person name="Zhao J."/>
        </authorList>
    </citation>
    <scope>NUCLEOTIDE SEQUENCE [LARGE SCALE GENOMIC DNA]</scope>
    <source>
        <strain evidence="9 10">S-15</strain>
    </source>
</reference>
<evidence type="ECO:0000256" key="7">
    <source>
        <dbReference type="SAM" id="SignalP"/>
    </source>
</evidence>
<dbReference type="RefSeq" id="WP_160633913.1">
    <property type="nucleotide sequence ID" value="NZ_WWNE01000012.1"/>
</dbReference>
<organism evidence="9 10">
    <name type="scientific">Acidiluteibacter ferrifornacis</name>
    <dbReference type="NCBI Taxonomy" id="2692424"/>
    <lineage>
        <taxon>Bacteria</taxon>
        <taxon>Pseudomonadati</taxon>
        <taxon>Bacteroidota</taxon>
        <taxon>Flavobacteriia</taxon>
        <taxon>Flavobacteriales</taxon>
        <taxon>Cryomorphaceae</taxon>
        <taxon>Acidiluteibacter</taxon>
    </lineage>
</organism>
<keyword evidence="7" id="KW-0732">Signal</keyword>
<evidence type="ECO:0000313" key="9">
    <source>
        <dbReference type="EMBL" id="NBG66962.1"/>
    </source>
</evidence>
<dbReference type="Pfam" id="PF00254">
    <property type="entry name" value="FKBP_C"/>
    <property type="match status" value="2"/>
</dbReference>
<protein>
    <recommendedName>
        <fullName evidence="6">Peptidyl-prolyl cis-trans isomerase</fullName>
        <ecNumber evidence="6">5.2.1.8</ecNumber>
    </recommendedName>
</protein>
<evidence type="ECO:0000256" key="1">
    <source>
        <dbReference type="ARBA" id="ARBA00000971"/>
    </source>
</evidence>
<evidence type="ECO:0000313" key="10">
    <source>
        <dbReference type="Proteomes" id="UP000470771"/>
    </source>
</evidence>
<sequence length="272" mass="29057">MKKLAFLSLSIGLTALTSCAVFKGNSPKKDTREIGKVISTPSGLSYVLNELGSGEAVDSGKVVTVHYTGFLTDSTQFDSSKDRNDPFTFKVGGGMVISGWDEGLSYLRVGDKATFTIPPSIGYGSQAQGIIPANSTLIFDVDVLSVKDGAKPFDVKGMDTTSFPSGLKMIKLVENIDSIQPNRGQMVSVDYSGYLMDGTLFDSSVDRGKPIEFPVGNGSVIKGWDEAILKMHKGDKARLIIPASLAYGERGAGRVIPPNATLIFDVVLMDIK</sequence>
<dbReference type="PROSITE" id="PS50059">
    <property type="entry name" value="FKBP_PPIASE"/>
    <property type="match status" value="2"/>
</dbReference>
<dbReference type="EC" id="5.2.1.8" evidence="6"/>